<dbReference type="STRING" id="27334.A0A0A2KFJ7"/>
<accession>A0A0A2KFJ7</accession>
<keyword evidence="2" id="KW-1185">Reference proteome</keyword>
<dbReference type="HOGENOM" id="CLU_428995_0_0_1"/>
<dbReference type="RefSeq" id="XP_016603601.1">
    <property type="nucleotide sequence ID" value="XM_016741409.1"/>
</dbReference>
<organism evidence="1 2">
    <name type="scientific">Penicillium expansum</name>
    <name type="common">Blue mold rot fungus</name>
    <dbReference type="NCBI Taxonomy" id="27334"/>
    <lineage>
        <taxon>Eukaryota</taxon>
        <taxon>Fungi</taxon>
        <taxon>Dikarya</taxon>
        <taxon>Ascomycota</taxon>
        <taxon>Pezizomycotina</taxon>
        <taxon>Eurotiomycetes</taxon>
        <taxon>Eurotiomycetidae</taxon>
        <taxon>Eurotiales</taxon>
        <taxon>Aspergillaceae</taxon>
        <taxon>Penicillium</taxon>
    </lineage>
</organism>
<protein>
    <submittedName>
        <fullName evidence="1">Uncharacterized protein</fullName>
    </submittedName>
</protein>
<dbReference type="Proteomes" id="UP000030143">
    <property type="component" value="Unassembled WGS sequence"/>
</dbReference>
<dbReference type="GeneID" id="27676828"/>
<dbReference type="VEuPathDB" id="FungiDB:PEXP_029990"/>
<dbReference type="AlphaFoldDB" id="A0A0A2KFJ7"/>
<name>A0A0A2KFJ7_PENEN</name>
<reference evidence="1 2" key="1">
    <citation type="journal article" date="2015" name="Mol. Plant Microbe Interact.">
        <title>Genome, transcriptome, and functional analyses of Penicillium expansum provide new insights into secondary metabolism and pathogenicity.</title>
        <authorList>
            <person name="Ballester A.R."/>
            <person name="Marcet-Houben M."/>
            <person name="Levin E."/>
            <person name="Sela N."/>
            <person name="Selma-Lazaro C."/>
            <person name="Carmona L."/>
            <person name="Wisniewski M."/>
            <person name="Droby S."/>
            <person name="Gonzalez-Candelas L."/>
            <person name="Gabaldon T."/>
        </authorList>
    </citation>
    <scope>NUCLEOTIDE SEQUENCE [LARGE SCALE GENOMIC DNA]</scope>
    <source>
        <strain evidence="1 2">MD-8</strain>
    </source>
</reference>
<evidence type="ECO:0000313" key="2">
    <source>
        <dbReference type="Proteomes" id="UP000030143"/>
    </source>
</evidence>
<sequence length="638" mass="74188">MSAKDSLGITSLDLDLVTEEIDEEAAEEALKQILNTPSEHSFAIEEIPELNDPRWDSVNENKNEDDDLTQRAFEQAFDEAKDPVKHAENIQEILSFMGEQTKDSNFPWETVFFDLHELDDSTKSELHAFSRSCKIEGDAYPQFEDYDEPRCRNRNAWRREDGEIDKKWQLLVNDLCELSNGMIIDKTLTKPSGRWDAPVAIVWNYPTWTTTNVCWSQVLDCCNPCLRMQYAKLGPSPYIRTQNRIPIREQWSNLGVNWARYPNWEEIEAKCLQFCRWLNTRSKIIILLGKENALTPRDRLVEMGDSLESVRVKICCNKQFKLYGEEPHFEIIRHRQTKEIKHLVFIGLHTQTFFHDIPLEFRAYQDISWNSVCGLVGIPVPRPIYFLRHAYWFNKRPDLRMRWSQLCRARILRHAEINQENLFPEHAVRAAFSATLALNPTFELAPDKNGSYVGAIIRMFIAKAWAKQSTEEWRRTPEAAKMFGTSISNLLDTVSISKRQATVRTEKWKTSDAAKRQLDGLLRGARSPKKFGAWTARLDAFFQTKQVRERVAADPQTLTTIGLHSQQRLKDLRSDPKARMISYFKSHVIWYSKTYPKGLRFRGDGGTQRDTFPYDTVDHPAVILHGSWSKTKRKDFEA</sequence>
<evidence type="ECO:0000313" key="1">
    <source>
        <dbReference type="EMBL" id="KGO63120.1"/>
    </source>
</evidence>
<gene>
    <name evidence="1" type="ORF">PEX2_041340</name>
</gene>
<comment type="caution">
    <text evidence="1">The sequence shown here is derived from an EMBL/GenBank/DDBJ whole genome shotgun (WGS) entry which is preliminary data.</text>
</comment>
<dbReference type="OrthoDB" id="5102629at2759"/>
<dbReference type="EMBL" id="JQFZ01000015">
    <property type="protein sequence ID" value="KGO63120.1"/>
    <property type="molecule type" value="Genomic_DNA"/>
</dbReference>
<proteinExistence type="predicted"/>